<feature type="compositionally biased region" description="Low complexity" evidence="1">
    <location>
        <begin position="1091"/>
        <end position="1113"/>
    </location>
</feature>
<dbReference type="Gene3D" id="3.90.190.10">
    <property type="entry name" value="Protein tyrosine phosphatase superfamily"/>
    <property type="match status" value="1"/>
</dbReference>
<feature type="domain" description="Rit1 N-terminal" evidence="3">
    <location>
        <begin position="695"/>
        <end position="801"/>
    </location>
</feature>
<evidence type="ECO:0000259" key="3">
    <source>
        <dbReference type="Pfam" id="PF17184"/>
    </source>
</evidence>
<feature type="region of interest" description="Disordered" evidence="1">
    <location>
        <begin position="303"/>
        <end position="323"/>
    </location>
</feature>
<evidence type="ECO:0000313" key="4">
    <source>
        <dbReference type="EMBL" id="SZX74928.1"/>
    </source>
</evidence>
<dbReference type="PANTHER" id="PTHR31811">
    <property type="entry name" value="TRNA A64-2'-O-RIBOSYLPHOSPHATE TRANSFERASE"/>
    <property type="match status" value="1"/>
</dbReference>
<keyword evidence="5" id="KW-1185">Reference proteome</keyword>
<dbReference type="Pfam" id="PF17184">
    <property type="entry name" value="Rit1_C"/>
    <property type="match status" value="3"/>
</dbReference>
<dbReference type="GO" id="GO:0005737">
    <property type="term" value="C:cytoplasm"/>
    <property type="evidence" value="ECO:0007669"/>
    <property type="project" value="TreeGrafter"/>
</dbReference>
<dbReference type="GO" id="GO:0019988">
    <property type="term" value="P:charged-tRNA amino acid modification"/>
    <property type="evidence" value="ECO:0007669"/>
    <property type="project" value="InterPro"/>
</dbReference>
<feature type="compositionally biased region" description="Low complexity" evidence="1">
    <location>
        <begin position="814"/>
        <end position="840"/>
    </location>
</feature>
<gene>
    <name evidence="4" type="ORF">BQ4739_LOCUS15245</name>
</gene>
<feature type="compositionally biased region" description="Acidic residues" evidence="1">
    <location>
        <begin position="804"/>
        <end position="813"/>
    </location>
</feature>
<feature type="compositionally biased region" description="Low complexity" evidence="1">
    <location>
        <begin position="1166"/>
        <end position="1183"/>
    </location>
</feature>
<organism evidence="4 5">
    <name type="scientific">Tetradesmus obliquus</name>
    <name type="common">Green alga</name>
    <name type="synonym">Acutodesmus obliquus</name>
    <dbReference type="NCBI Taxonomy" id="3088"/>
    <lineage>
        <taxon>Eukaryota</taxon>
        <taxon>Viridiplantae</taxon>
        <taxon>Chlorophyta</taxon>
        <taxon>core chlorophytes</taxon>
        <taxon>Chlorophyceae</taxon>
        <taxon>CS clade</taxon>
        <taxon>Sphaeropleales</taxon>
        <taxon>Scenedesmaceae</taxon>
        <taxon>Tetradesmus</taxon>
    </lineage>
</organism>
<feature type="region of interest" description="Disordered" evidence="1">
    <location>
        <begin position="1165"/>
        <end position="1207"/>
    </location>
</feature>
<proteinExistence type="predicted"/>
<feature type="region of interest" description="Disordered" evidence="1">
    <location>
        <begin position="1399"/>
        <end position="1433"/>
    </location>
</feature>
<feature type="region of interest" description="Disordered" evidence="1">
    <location>
        <begin position="99"/>
        <end position="126"/>
    </location>
</feature>
<dbReference type="InterPro" id="IPR029021">
    <property type="entry name" value="Prot-tyrosine_phosphatase-like"/>
</dbReference>
<dbReference type="EMBL" id="FNXT01001221">
    <property type="protein sequence ID" value="SZX74928.1"/>
    <property type="molecule type" value="Genomic_DNA"/>
</dbReference>
<dbReference type="STRING" id="3088.A0A383WBD2"/>
<dbReference type="InterPro" id="IPR007306">
    <property type="entry name" value="Rit1"/>
</dbReference>
<feature type="region of interest" description="Disordered" evidence="1">
    <location>
        <begin position="1091"/>
        <end position="1128"/>
    </location>
</feature>
<feature type="region of interest" description="Disordered" evidence="1">
    <location>
        <begin position="804"/>
        <end position="847"/>
    </location>
</feature>
<dbReference type="GO" id="GO:0043399">
    <property type="term" value="F:tRNA adenosine(64)-2'-O-ribosylphosphate transferase activity"/>
    <property type="evidence" value="ECO:0007669"/>
    <property type="project" value="InterPro"/>
</dbReference>
<feature type="compositionally biased region" description="Low complexity" evidence="1">
    <location>
        <begin position="1409"/>
        <end position="1433"/>
    </location>
</feature>
<dbReference type="PANTHER" id="PTHR31811:SF0">
    <property type="entry name" value="TRNA A64-2'-O-RIBOSYLPHOSPHATE TRANSFERASE"/>
    <property type="match status" value="1"/>
</dbReference>
<reference evidence="4 5" key="1">
    <citation type="submission" date="2016-10" db="EMBL/GenBank/DDBJ databases">
        <authorList>
            <person name="Cai Z."/>
        </authorList>
    </citation>
    <scope>NUCLEOTIDE SEQUENCE [LARGE SCALE GENOMIC DNA]</scope>
</reference>
<name>A0A383WBD2_TETOB</name>
<accession>A0A383WBD2</accession>
<feature type="domain" description="Rit1 N-terminal" evidence="3">
    <location>
        <begin position="850"/>
        <end position="899"/>
    </location>
</feature>
<evidence type="ECO:0000313" key="5">
    <source>
        <dbReference type="Proteomes" id="UP000256970"/>
    </source>
</evidence>
<dbReference type="Proteomes" id="UP000256970">
    <property type="component" value="Unassembled WGS sequence"/>
</dbReference>
<feature type="compositionally biased region" description="Low complexity" evidence="1">
    <location>
        <begin position="101"/>
        <end position="126"/>
    </location>
</feature>
<dbReference type="InterPro" id="IPR033421">
    <property type="entry name" value="Rit1_DUSP-like"/>
</dbReference>
<sequence length="1433" mass="147046">MPLFICSILCKGLTCTHHCTSLSVLQDALSKTIPIWAAVLNRAVARVRLHDAQKEQRRRSYTTQDGEVLTPVADTQTSISVRTDEPCIVSSCSSAATHAPQLQHQRQSQQQHVQRQQHSLAQQQHASSTCSSAAEVEELLLDCMGDSCMELLSAGLSVAVARPSTPDQPHAQHMYSQLQRPPNYAGVGGSPSSRAAALHRSMSLHISPQPSLQEWLDETDVRHRLALLHHDCGISPKRRIPRVSCHTIGRESSAALGAAAEVPAVLFASSAPASSCLLGSSPPHSGGCVQAFCVDEPIAAAAAGPEQQQQQEQQHFEQQHQQALLSAAAPPAAVAGVAGSQPAAAGFSIGTGDAAEPVTPRLGCCGALSAEFNSIHEALQDEQQQPAAAVAASSCGMPALQQLCQLEQHEVQWGLQLPANGPPTVGSAVSVSGGDLGAAAGESCADFAFPSPHQLAQSVASSLAEAGSSVCRPGTAAGHGSSMSSSCGASGLALPEMPVVVLNGTSHQPGDAASILDIWRSTDLEDVATLPGISDFKPGVYHMPAEQDVDDEEAADFGFGLVQQQQQKQQQHVGSSWGVVDGQQVAAAAAAASLGSSTDSSWMDEETGVGYDGLCAFAPPPLAVPAAACAAADDSNSACSASSAARLRPGSPSACSSCSHDSELSAASSRSAGADPARAAADANDVAAAAAAAAAEVAWDTGLHLPLWVPAHERQAIEAKLDGWVERLLEVGADVRGLAARLRKPLRPLWVTQDSLIWTNQVAHPSSLPFTPLLLVSASQPQQCQRQAARAYGASAAAGAGMQDLDDLSDDELPGSGSSSSKAASKLGRAPSRAGSSARGSGSGSGAQLSSWSYVYVPGAGDDEESWAAGLTPGLFWDNYETLLSCGPAGVGAAVKQLLAHHRSLAYGRSSSSSIGQQLLQAASQRAGALPSAHGVATDRHHPAPKGCGGGSGADGLYAEAAAAGLKVVRAAPGVYWLGSTGLALGNLQGASAADVWRTVDAVLCCGTAMSPALQQEYQSMQLQSEGMPAVPGAGDGDGWGAVCGSAPGGRPGWCAAAAAGLCFKPTYCWQGSSHALKPLSSSYSSCSDWARQNQQQQPQQEQQAEVAAVAAGDGDGDGDNSSGSAAAAEAGIGNNNFSISRLEVPAAAKQGVSRKGGMLTELLSKSKPAQRRQQQPAAASRQPDGRTAARTGSHHAHTGSADSISSIGSCGVAASESSSSSSDSNCSSAYYSTSSDDHAAVPVGVGGQQQQLPRLKWLPVECAKRDRSSLKQHLQEALEFVSAHLAAGHLVLLHDVEGHDNCVCMAVAMLLACFTPPDAAAAAAASASATAVDCGPQFVAGWAAAQQQQQQQQQQQPAEPVSKHSVRQRLALVSSCYPAARPTRGSLKQVFNFFEERRRGGGGGGSCSSGKGQRTAASQARQRAAALSSDLN</sequence>
<feature type="domain" description="Rit1 N-terminal" evidence="3">
    <location>
        <begin position="26"/>
        <end position="104"/>
    </location>
</feature>
<dbReference type="InterPro" id="IPR033449">
    <property type="entry name" value="Rit1_N"/>
</dbReference>
<dbReference type="Pfam" id="PF04179">
    <property type="entry name" value="Init_tRNA_PT"/>
    <property type="match status" value="1"/>
</dbReference>
<evidence type="ECO:0000259" key="2">
    <source>
        <dbReference type="Pfam" id="PF04179"/>
    </source>
</evidence>
<feature type="domain" description="Rit1 DUSP-like" evidence="2">
    <location>
        <begin position="1259"/>
        <end position="1394"/>
    </location>
</feature>
<protein>
    <submittedName>
        <fullName evidence="4">Uncharacterized protein</fullName>
    </submittedName>
</protein>
<evidence type="ECO:0000256" key="1">
    <source>
        <dbReference type="SAM" id="MobiDB-lite"/>
    </source>
</evidence>